<name>A0AAX3VXB8_AERSA</name>
<proteinExistence type="predicted"/>
<dbReference type="AlphaFoldDB" id="A0AAX3VXB8"/>
<dbReference type="Proteomes" id="UP001239426">
    <property type="component" value="Chromosome"/>
</dbReference>
<dbReference type="RefSeq" id="WP_219592803.1">
    <property type="nucleotide sequence ID" value="NZ_CP080044.1"/>
</dbReference>
<reference evidence="1" key="1">
    <citation type="submission" date="2023-05" db="EMBL/GenBank/DDBJ databases">
        <title>Aeromonas salmonicida 57, complete genome.</title>
        <authorList>
            <person name="Shao L."/>
        </authorList>
    </citation>
    <scope>NUCLEOTIDE SEQUENCE</scope>
    <source>
        <strain evidence="1">57</strain>
    </source>
</reference>
<accession>A0AAX3VXB8</accession>
<evidence type="ECO:0000313" key="1">
    <source>
        <dbReference type="EMBL" id="WHF38194.1"/>
    </source>
</evidence>
<gene>
    <name evidence="1" type="ORF">QLQ87_07580</name>
</gene>
<evidence type="ECO:0000313" key="2">
    <source>
        <dbReference type="Proteomes" id="UP001239426"/>
    </source>
</evidence>
<sequence>MDLLLLFGLLTMGATLYAMRFWDRLHAHPDWQRLPTRAEYLSTHPECSTDDALGARCCACGSDKVLGHPQTGWYDNRFRHTCLACGKVLYRTEEPR</sequence>
<protein>
    <submittedName>
        <fullName evidence="1">Uncharacterized protein</fullName>
    </submittedName>
</protein>
<dbReference type="EMBL" id="CP124841">
    <property type="protein sequence ID" value="WHF38194.1"/>
    <property type="molecule type" value="Genomic_DNA"/>
</dbReference>
<organism evidence="1 2">
    <name type="scientific">Aeromonas salmonicida</name>
    <dbReference type="NCBI Taxonomy" id="645"/>
    <lineage>
        <taxon>Bacteria</taxon>
        <taxon>Pseudomonadati</taxon>
        <taxon>Pseudomonadota</taxon>
        <taxon>Gammaproteobacteria</taxon>
        <taxon>Aeromonadales</taxon>
        <taxon>Aeromonadaceae</taxon>
        <taxon>Aeromonas</taxon>
    </lineage>
</organism>